<keyword evidence="1" id="KW-0479">Metal-binding</keyword>
<evidence type="ECO:0000259" key="3">
    <source>
        <dbReference type="PROSITE" id="PS50158"/>
    </source>
</evidence>
<feature type="domain" description="CCHC-type" evidence="3">
    <location>
        <begin position="139"/>
        <end position="154"/>
    </location>
</feature>
<evidence type="ECO:0000313" key="5">
    <source>
        <dbReference type="Proteomes" id="UP001431209"/>
    </source>
</evidence>
<keyword evidence="5" id="KW-1185">Reference proteome</keyword>
<protein>
    <recommendedName>
        <fullName evidence="3">CCHC-type domain-containing protein</fullName>
    </recommendedName>
</protein>
<reference evidence="4 5" key="1">
    <citation type="submission" date="2024-03" db="EMBL/GenBank/DDBJ databases">
        <title>The Acrasis kona genome and developmental transcriptomes reveal deep origins of eukaryotic multicellular pathways.</title>
        <authorList>
            <person name="Sheikh S."/>
            <person name="Fu C.-J."/>
            <person name="Brown M.W."/>
            <person name="Baldauf S.L."/>
        </authorList>
    </citation>
    <scope>NUCLEOTIDE SEQUENCE [LARGE SCALE GENOMIC DNA]</scope>
    <source>
        <strain evidence="4 5">ATCC MYA-3509</strain>
    </source>
</reference>
<dbReference type="GO" id="GO:0008270">
    <property type="term" value="F:zinc ion binding"/>
    <property type="evidence" value="ECO:0007669"/>
    <property type="project" value="UniProtKB-KW"/>
</dbReference>
<dbReference type="SUPFAM" id="SSF57756">
    <property type="entry name" value="Retrovirus zinc finger-like domains"/>
    <property type="match status" value="1"/>
</dbReference>
<dbReference type="PROSITE" id="PS50158">
    <property type="entry name" value="ZF_CCHC"/>
    <property type="match status" value="1"/>
</dbReference>
<dbReference type="GO" id="GO:0003676">
    <property type="term" value="F:nucleic acid binding"/>
    <property type="evidence" value="ECO:0007669"/>
    <property type="project" value="InterPro"/>
</dbReference>
<evidence type="ECO:0000313" key="4">
    <source>
        <dbReference type="EMBL" id="KAL0477806.1"/>
    </source>
</evidence>
<sequence length="261" mass="30295">MDHFRAIKPYPNETMKEYNSRFRGYIELLEIPNDMALHVFEKSMSHSTLRTNIVDLIRVYRSTNPGATYADVTKHIWNVCGPEDIKMYVKKDNHPKHEHPKKPYIKTKDVKNSREKKRDWKTFKEGRPGPHEKTGDKPKCWKCGKFGHTQNKCKVPEGPTVAKNKYKPTEPGVSEEKDDKKKKDPNPSKKTRNNNLEHHELEELEIDVETFTANSIQLNSLENKLKIQNTIDSMDGCVDILKNADQTVTMVIPKEQARIQV</sequence>
<dbReference type="InterPro" id="IPR036875">
    <property type="entry name" value="Znf_CCHC_sf"/>
</dbReference>
<keyword evidence="1" id="KW-0863">Zinc-finger</keyword>
<name>A0AAW2YJZ1_9EUKA</name>
<feature type="compositionally biased region" description="Basic and acidic residues" evidence="2">
    <location>
        <begin position="106"/>
        <end position="139"/>
    </location>
</feature>
<evidence type="ECO:0000256" key="1">
    <source>
        <dbReference type="PROSITE-ProRule" id="PRU00047"/>
    </source>
</evidence>
<accession>A0AAW2YJZ1</accession>
<evidence type="ECO:0000256" key="2">
    <source>
        <dbReference type="SAM" id="MobiDB-lite"/>
    </source>
</evidence>
<comment type="caution">
    <text evidence="4">The sequence shown here is derived from an EMBL/GenBank/DDBJ whole genome shotgun (WGS) entry which is preliminary data.</text>
</comment>
<dbReference type="Proteomes" id="UP001431209">
    <property type="component" value="Unassembled WGS sequence"/>
</dbReference>
<dbReference type="InterPro" id="IPR001878">
    <property type="entry name" value="Znf_CCHC"/>
</dbReference>
<feature type="compositionally biased region" description="Basic and acidic residues" evidence="2">
    <location>
        <begin position="174"/>
        <end position="187"/>
    </location>
</feature>
<feature type="non-terminal residue" evidence="4">
    <location>
        <position position="261"/>
    </location>
</feature>
<dbReference type="EMBL" id="JAOPGA020000242">
    <property type="protein sequence ID" value="KAL0477806.1"/>
    <property type="molecule type" value="Genomic_DNA"/>
</dbReference>
<feature type="region of interest" description="Disordered" evidence="2">
    <location>
        <begin position="92"/>
        <end position="198"/>
    </location>
</feature>
<proteinExistence type="predicted"/>
<organism evidence="4 5">
    <name type="scientific">Acrasis kona</name>
    <dbReference type="NCBI Taxonomy" id="1008807"/>
    <lineage>
        <taxon>Eukaryota</taxon>
        <taxon>Discoba</taxon>
        <taxon>Heterolobosea</taxon>
        <taxon>Tetramitia</taxon>
        <taxon>Eutetramitia</taxon>
        <taxon>Acrasidae</taxon>
        <taxon>Acrasis</taxon>
    </lineage>
</organism>
<keyword evidence="1" id="KW-0862">Zinc</keyword>
<gene>
    <name evidence="4" type="ORF">AKO1_002258</name>
</gene>
<feature type="compositionally biased region" description="Basic residues" evidence="2">
    <location>
        <begin position="93"/>
        <end position="105"/>
    </location>
</feature>
<dbReference type="AlphaFoldDB" id="A0AAW2YJZ1"/>